<dbReference type="RefSeq" id="XP_019648075.1">
    <property type="nucleotide sequence ID" value="XM_019792516.1"/>
</dbReference>
<dbReference type="Pfam" id="PF12902">
    <property type="entry name" value="Ferritin-like"/>
    <property type="match status" value="1"/>
</dbReference>
<dbReference type="InterPro" id="IPR026820">
    <property type="entry name" value="VioB/RebD_dom"/>
</dbReference>
<dbReference type="InterPro" id="IPR012347">
    <property type="entry name" value="Ferritin-like"/>
</dbReference>
<evidence type="ECO:0000313" key="6">
    <source>
        <dbReference type="RefSeq" id="XP_019648072.1"/>
    </source>
</evidence>
<dbReference type="InterPro" id="IPR009078">
    <property type="entry name" value="Ferritin-like_SF"/>
</dbReference>
<dbReference type="AlphaFoldDB" id="A0A6P5A4A8"/>
<evidence type="ECO:0000313" key="5">
    <source>
        <dbReference type="RefSeq" id="XP_019648071.1"/>
    </source>
</evidence>
<keyword evidence="4" id="KW-1185">Reference proteome</keyword>
<dbReference type="KEGG" id="bbel:109488316"/>
<dbReference type="RefSeq" id="XP_019648072.1">
    <property type="nucleotide sequence ID" value="XM_019792513.1"/>
</dbReference>
<dbReference type="PANTHER" id="PTHR34400">
    <property type="match status" value="1"/>
</dbReference>
<dbReference type="SUPFAM" id="SSF47240">
    <property type="entry name" value="Ferritin-like"/>
    <property type="match status" value="1"/>
</dbReference>
<accession>A0A6P5A4A8</accession>
<protein>
    <submittedName>
        <fullName evidence="5 6">Uncharacterized protein LOC109488316 isoform X1</fullName>
    </submittedName>
</protein>
<feature type="signal peptide" evidence="2">
    <location>
        <begin position="1"/>
        <end position="19"/>
    </location>
</feature>
<gene>
    <name evidence="5 6 7 8 9" type="primary">LOC109488316</name>
</gene>
<sequence>MRVLGVILLGCTLLLPAISSNSQSAEDHRHHYSEQAQSEPTDRRADPQCKYGGVYDRATGRCNCFDVACTHEAQPLPVCGSNGKKYPSRCAMKVAACLTQQPIHSVGHPPCDPSETGLDRCKYGGVYDAETGRCDCRRISCPHTLHPVCGSDRTQYDSECAMKVAACLTQQPIHSVGHPPCDSSDTDPIGEYCKSEEAKVISSSDSTDEYCKSEEAKEKAKDISSDAIVRLNFAGRFLADVSTYNNNRTNFNISTFDPQRDPEWNPKGTNDFRLVNCYVTQVCLADGTCSTLDKTVGKRIIGSDSTTTGKLVDLDTDDQTQSQIWGLQVGVDGFFKGDFTPRSFNHMHDACEGLKCPTVSGMTRFSAIFFSTLQNVQWVEESLSEHSEFVKQVMSLRCKPGFQLHIKLNVYNMIVVSESPDFPYGRVTGTIFAKVSETPHPYGPYNRMLWDPSGTGGRHVPFYVDSKRNKVVLDFANSMTFDIRGNVVGPSGGSLYLTQCKPLPKLTLCELLEEAYNLGQINLGRNDWFNVTAGIVELSVNPKAIESTQLVVIQQKTPTHCERLVEERQDGLFVQAIDDRVARKEPDEEWQMQFRTFRFGRLAKEVFIRPIQTRPNKTRQHAITIDSTEPSSDNGILTIKFKSEDPGEPRKEQQLDGQVYMYDIMAKMGDDGSEFTVLDLTVAVHLFSQYTFTEGEVTWYEHVYPIFQQYANLYPSMKQIINLASYDDVKWKMKLLKHALNLPEKDPNYMPVTRDLSKNKRRMILSWLDDPKLGTPTNTLEELKKTLQIALQIELSTIPPYLSALFSIKHGENIEVAALIKSVVVDEMKHMTLASNILNAIGGSPNLNISSIVPSYPGPLPGGANPGLVLKLAKCSLNQIRTVFQGIERPNCEMVDSDVVEYLRINKKRVMKYKSGKPEGNTVQDILKHCQKITSSTLTPQTIGAIYMIQILCPMAQLERNLQKNGNTLFTGDITKQITYRQWLGHYHDSPFAVSDFDSAVDAITIIASEGEGSDPCHPFDVETNKLSHYSKFAEMVHGRKLMETGQQNEPWAPYFENFTPCDEEVKSCKMTFGFVGRKVPFFEDGVWPTISNPRTKSYPPGSQARKYSDNFNMVYTGLLQCLHEAYNGAPQKLKCDCMGMMSSLTAWGKRLVQTPIDPNGDPEIGPNAAPTFEFTLLSTP</sequence>
<evidence type="ECO:0000313" key="9">
    <source>
        <dbReference type="RefSeq" id="XP_019648075.1"/>
    </source>
</evidence>
<feature type="domain" description="Kazal-like" evidence="3">
    <location>
        <begin position="128"/>
        <end position="183"/>
    </location>
</feature>
<name>A0A6P5A4A8_BRABE</name>
<dbReference type="Gene3D" id="1.20.1260.10">
    <property type="match status" value="1"/>
</dbReference>
<dbReference type="PROSITE" id="PS51465">
    <property type="entry name" value="KAZAL_2"/>
    <property type="match status" value="2"/>
</dbReference>
<dbReference type="GeneID" id="109488316"/>
<evidence type="ECO:0000313" key="4">
    <source>
        <dbReference type="Proteomes" id="UP000515135"/>
    </source>
</evidence>
<dbReference type="PANTHER" id="PTHR34400:SF4">
    <property type="entry name" value="MEMBRANE PROTEIN"/>
    <property type="match status" value="1"/>
</dbReference>
<dbReference type="Gene3D" id="3.30.60.30">
    <property type="match status" value="2"/>
</dbReference>
<evidence type="ECO:0000313" key="8">
    <source>
        <dbReference type="RefSeq" id="XP_019648074.1"/>
    </source>
</evidence>
<dbReference type="OrthoDB" id="5966378at2759"/>
<dbReference type="CDD" id="cd00657">
    <property type="entry name" value="Ferritin_like"/>
    <property type="match status" value="1"/>
</dbReference>
<evidence type="ECO:0000313" key="7">
    <source>
        <dbReference type="RefSeq" id="XP_019648073.1"/>
    </source>
</evidence>
<organism evidence="4 9">
    <name type="scientific">Branchiostoma belcheri</name>
    <name type="common">Amphioxus</name>
    <dbReference type="NCBI Taxonomy" id="7741"/>
    <lineage>
        <taxon>Eukaryota</taxon>
        <taxon>Metazoa</taxon>
        <taxon>Chordata</taxon>
        <taxon>Cephalochordata</taxon>
        <taxon>Leptocardii</taxon>
        <taxon>Amphioxiformes</taxon>
        <taxon>Branchiostomatidae</taxon>
        <taxon>Branchiostoma</taxon>
    </lineage>
</organism>
<reference evidence="5 6" key="1">
    <citation type="submission" date="2025-04" db="UniProtKB">
        <authorList>
            <consortium name="RefSeq"/>
        </authorList>
    </citation>
    <scope>IDENTIFICATION</scope>
    <source>
        <tissue evidence="5 6">Gonad</tissue>
    </source>
</reference>
<dbReference type="InterPro" id="IPR036058">
    <property type="entry name" value="Kazal_dom_sf"/>
</dbReference>
<evidence type="ECO:0000259" key="3">
    <source>
        <dbReference type="PROSITE" id="PS51465"/>
    </source>
</evidence>
<feature type="region of interest" description="Disordered" evidence="1">
    <location>
        <begin position="24"/>
        <end position="46"/>
    </location>
</feature>
<dbReference type="RefSeq" id="XP_019648074.1">
    <property type="nucleotide sequence ID" value="XM_019792515.1"/>
</dbReference>
<proteinExistence type="predicted"/>
<dbReference type="CDD" id="cd00104">
    <property type="entry name" value="KAZAL_FS"/>
    <property type="match status" value="2"/>
</dbReference>
<feature type="domain" description="Kazal-like" evidence="3">
    <location>
        <begin position="56"/>
        <end position="113"/>
    </location>
</feature>
<feature type="chain" id="PRO_5044647716" evidence="2">
    <location>
        <begin position="20"/>
        <end position="1181"/>
    </location>
</feature>
<dbReference type="InterPro" id="IPR002350">
    <property type="entry name" value="Kazal_dom"/>
</dbReference>
<dbReference type="Pfam" id="PF07648">
    <property type="entry name" value="Kazal_2"/>
    <property type="match status" value="2"/>
</dbReference>
<dbReference type="SUPFAM" id="SSF100895">
    <property type="entry name" value="Kazal-type serine protease inhibitors"/>
    <property type="match status" value="2"/>
</dbReference>
<keyword evidence="2" id="KW-0732">Signal</keyword>
<dbReference type="Proteomes" id="UP000515135">
    <property type="component" value="Unplaced"/>
</dbReference>
<evidence type="ECO:0000256" key="1">
    <source>
        <dbReference type="SAM" id="MobiDB-lite"/>
    </source>
</evidence>
<dbReference type="RefSeq" id="XP_019648071.1">
    <property type="nucleotide sequence ID" value="XM_019792512.1"/>
</dbReference>
<dbReference type="SMART" id="SM00280">
    <property type="entry name" value="KAZAL"/>
    <property type="match status" value="2"/>
</dbReference>
<dbReference type="RefSeq" id="XP_019648073.1">
    <property type="nucleotide sequence ID" value="XM_019792514.1"/>
</dbReference>
<evidence type="ECO:0000256" key="2">
    <source>
        <dbReference type="SAM" id="SignalP"/>
    </source>
</evidence>